<evidence type="ECO:0000313" key="9">
    <source>
        <dbReference type="EMBL" id="CAD7263527.1"/>
    </source>
</evidence>
<keyword evidence="5" id="KW-0443">Lipid metabolism</keyword>
<keyword evidence="2" id="KW-0732">Signal</keyword>
<protein>
    <submittedName>
        <fullName evidence="9">Uncharacterized protein</fullName>
    </submittedName>
</protein>
<accession>A0A7R9B134</accession>
<dbReference type="Gene3D" id="3.40.50.1820">
    <property type="entry name" value="alpha/beta hydrolase"/>
    <property type="match status" value="1"/>
</dbReference>
<keyword evidence="4" id="KW-0442">Lipid degradation</keyword>
<evidence type="ECO:0000256" key="2">
    <source>
        <dbReference type="ARBA" id="ARBA00022729"/>
    </source>
</evidence>
<evidence type="ECO:0000259" key="7">
    <source>
        <dbReference type="Pfam" id="PF04083"/>
    </source>
</evidence>
<keyword evidence="6" id="KW-0325">Glycoprotein</keyword>
<sequence>MMKGVRAVGGGWSGPRSPSLALLSSWIFRVEQQLKGVRGKLESGYPTRVHRLICRPTGGSDSFIWPRGTSSFPAGRGSSPEQTVGLTAPLSQLYPWESGGQSLCFGVCVVSHHWCRAILSELPLLSPSSFTSLPPRLMLPRLLPSTSPPFPSACPCHWRFHGMVHTRGSDKAHTCLNTTSPSSLRFSWPVNDGGHLYRRVSCRTPQPVNMGSNILIVALTLCSVASSWGWREGSVVSEELFATANPDVYLTAPELIAKKGYPAETHSVTTEDGYILTLHRIPYGKSGPSNNRPAVFVQHGLLCSSAAWVLMEPEKSLAFILADAGYDVWLGNTRGNTYSKKHVSLKSTDKAYWAFSWHESGVYDLPAMIDYVLSRTSQSNLYYIGHSMGTTMFYVMASMRPEYNAKIRAQFSLAPVAFMSNLKSPVIRLMATFDNTLDVLLKMIGVYEFLPNSEFLTLVGGVFCKDDAITQKLCGNVLFLMCGFNQDQLNTTLLPVIMGHLPAGSSTNQLLHYAQGINSAKYRQFSYGLIKNLATYGSLTPPDYDLSKITAPVFLHWSDNDWMADTKDVRELESKLPNVKGSIRVPLATFNHLDYMWAIDVKPLLYDTVLENMKKF</sequence>
<evidence type="ECO:0000256" key="3">
    <source>
        <dbReference type="ARBA" id="ARBA00022801"/>
    </source>
</evidence>
<evidence type="ECO:0000256" key="1">
    <source>
        <dbReference type="ARBA" id="ARBA00010701"/>
    </source>
</evidence>
<dbReference type="GO" id="GO:0016787">
    <property type="term" value="F:hydrolase activity"/>
    <property type="evidence" value="ECO:0007669"/>
    <property type="project" value="UniProtKB-KW"/>
</dbReference>
<dbReference type="AlphaFoldDB" id="A0A7R9B134"/>
<evidence type="ECO:0000256" key="5">
    <source>
        <dbReference type="ARBA" id="ARBA00023098"/>
    </source>
</evidence>
<comment type="similarity">
    <text evidence="1">Belongs to the AB hydrolase superfamily. Lipase family.</text>
</comment>
<name>A0A7R9B134_TIMSH</name>
<keyword evidence="3" id="KW-0378">Hydrolase</keyword>
<dbReference type="Pfam" id="PF04083">
    <property type="entry name" value="Abhydro_lipase"/>
    <property type="match status" value="1"/>
</dbReference>
<organism evidence="9">
    <name type="scientific">Timema shepardi</name>
    <name type="common">Walking stick</name>
    <dbReference type="NCBI Taxonomy" id="629360"/>
    <lineage>
        <taxon>Eukaryota</taxon>
        <taxon>Metazoa</taxon>
        <taxon>Ecdysozoa</taxon>
        <taxon>Arthropoda</taxon>
        <taxon>Hexapoda</taxon>
        <taxon>Insecta</taxon>
        <taxon>Pterygota</taxon>
        <taxon>Neoptera</taxon>
        <taxon>Polyneoptera</taxon>
        <taxon>Phasmatodea</taxon>
        <taxon>Timematodea</taxon>
        <taxon>Timematoidea</taxon>
        <taxon>Timematidae</taxon>
        <taxon>Timema</taxon>
    </lineage>
</organism>
<dbReference type="FunFam" id="3.40.50.1820:FF:000021">
    <property type="entry name" value="Lipase"/>
    <property type="match status" value="1"/>
</dbReference>
<dbReference type="InterPro" id="IPR022742">
    <property type="entry name" value="Hydrolase_4"/>
</dbReference>
<reference evidence="9" key="1">
    <citation type="submission" date="2020-11" db="EMBL/GenBank/DDBJ databases">
        <authorList>
            <person name="Tran Van P."/>
        </authorList>
    </citation>
    <scope>NUCLEOTIDE SEQUENCE</scope>
</reference>
<dbReference type="InterPro" id="IPR029058">
    <property type="entry name" value="AB_hydrolase_fold"/>
</dbReference>
<dbReference type="EMBL" id="OC003633">
    <property type="protein sequence ID" value="CAD7263527.1"/>
    <property type="molecule type" value="Genomic_DNA"/>
</dbReference>
<evidence type="ECO:0000259" key="8">
    <source>
        <dbReference type="Pfam" id="PF12146"/>
    </source>
</evidence>
<evidence type="ECO:0000256" key="4">
    <source>
        <dbReference type="ARBA" id="ARBA00022963"/>
    </source>
</evidence>
<feature type="domain" description="Partial AB-hydrolase lipase" evidence="7">
    <location>
        <begin position="253"/>
        <end position="311"/>
    </location>
</feature>
<dbReference type="InterPro" id="IPR006693">
    <property type="entry name" value="AB_hydrolase_lipase"/>
</dbReference>
<dbReference type="PANTHER" id="PTHR11005">
    <property type="entry name" value="LYSOSOMAL ACID LIPASE-RELATED"/>
    <property type="match status" value="1"/>
</dbReference>
<dbReference type="SUPFAM" id="SSF53474">
    <property type="entry name" value="alpha/beta-Hydrolases"/>
    <property type="match status" value="1"/>
</dbReference>
<dbReference type="Pfam" id="PF12146">
    <property type="entry name" value="Hydrolase_4"/>
    <property type="match status" value="1"/>
</dbReference>
<gene>
    <name evidence="9" type="ORF">TSIB3V08_LOCUS7602</name>
</gene>
<feature type="domain" description="Serine aminopeptidase S33" evidence="8">
    <location>
        <begin position="315"/>
        <end position="434"/>
    </location>
</feature>
<evidence type="ECO:0000256" key="6">
    <source>
        <dbReference type="ARBA" id="ARBA00023180"/>
    </source>
</evidence>
<proteinExistence type="inferred from homology"/>
<dbReference type="GO" id="GO:0016042">
    <property type="term" value="P:lipid catabolic process"/>
    <property type="evidence" value="ECO:0007669"/>
    <property type="project" value="UniProtKB-KW"/>
</dbReference>